<sequence>MRSQVILASLSLAVHAAVPGTVPISNEEKRGLLDPEFDYVVVGGGTAGAVMATRLAQNSFKVALVEAGGTYELESVAEVPAADVIPVGSDPKTIALHDWGFVAENQPGANGRSIHYARGKCLGGSSAMNFMIYQRPTRESMDQWASAVNDSSYTFDEVLPYYKRSVQFTTPNTDLRFKNATTEYNSDAFDSSGGPLQVSYSNYAMPFSTWMNLGMEAIGINQTEDFNSGSLMGAQYCASTINPKNELRSSSEASFLANKPSTLTVYSNTLAKKIIFNSDKKATGVQVKGDILGLVSTTLQAKKEVIVSAGAFQSPQLLMVSGVGPQDLLAQHNIQLVADRPGVGQNMWDHPFFAPSYRVNVPTFTKIALNLLDLAAQFLKMVTQRTGPMTNPIADFLAWEKIPSNLRSNFTSQTQAQLATFPDDWPEAEYISGAGYIGDLSNLLTTQPNDGYQYASMLGVLITPTSRGNVTLKSADTADLPIINPNWLETTTDKEVAVAMFKRMRQAFQSKAMAPVVIGDEYFPGVQTKTDAQILTFIKNNLMTLWHAASTCKMGSADDSMAVVDSEARVYGVEGVRVVDASAFPFLPPGHPQSTVYMLAEKISEAIINGS</sequence>
<comment type="cofactor">
    <cofactor evidence="4">
        <name>FAD</name>
        <dbReference type="ChEBI" id="CHEBI:57692"/>
    </cofactor>
</comment>
<feature type="chain" id="PRO_5013154720" description="Glucose-methanol-choline oxidoreductase N-terminal domain-containing protein" evidence="6">
    <location>
        <begin position="17"/>
        <end position="611"/>
    </location>
</feature>
<dbReference type="PROSITE" id="PS00624">
    <property type="entry name" value="GMC_OXRED_2"/>
    <property type="match status" value="1"/>
</dbReference>
<name>A0A1L9SN92_9EURO</name>
<keyword evidence="2" id="KW-0325">Glycoprotein</keyword>
<keyword evidence="10" id="KW-1185">Reference proteome</keyword>
<dbReference type="Gene3D" id="3.30.560.10">
    <property type="entry name" value="Glucose Oxidase, domain 3"/>
    <property type="match status" value="1"/>
</dbReference>
<feature type="binding site" evidence="4">
    <location>
        <begin position="592"/>
        <end position="593"/>
    </location>
    <ligand>
        <name>FAD</name>
        <dbReference type="ChEBI" id="CHEBI:57692"/>
    </ligand>
</feature>
<dbReference type="InterPro" id="IPR000172">
    <property type="entry name" value="GMC_OxRdtase_N"/>
</dbReference>
<keyword evidence="4 5" id="KW-0274">FAD</keyword>
<evidence type="ECO:0000259" key="8">
    <source>
        <dbReference type="PROSITE" id="PS00624"/>
    </source>
</evidence>
<dbReference type="InterPro" id="IPR012132">
    <property type="entry name" value="GMC_OxRdtase"/>
</dbReference>
<evidence type="ECO:0000256" key="3">
    <source>
        <dbReference type="PIRSR" id="PIRSR000137-1"/>
    </source>
</evidence>
<dbReference type="AlphaFoldDB" id="A0A1L9SN92"/>
<gene>
    <name evidence="9" type="ORF">ASPZODRAFT_14855</name>
</gene>
<feature type="signal peptide" evidence="6">
    <location>
        <begin position="1"/>
        <end position="16"/>
    </location>
</feature>
<organism evidence="9 10">
    <name type="scientific">Penicilliopsis zonata CBS 506.65</name>
    <dbReference type="NCBI Taxonomy" id="1073090"/>
    <lineage>
        <taxon>Eukaryota</taxon>
        <taxon>Fungi</taxon>
        <taxon>Dikarya</taxon>
        <taxon>Ascomycota</taxon>
        <taxon>Pezizomycotina</taxon>
        <taxon>Eurotiomycetes</taxon>
        <taxon>Eurotiomycetidae</taxon>
        <taxon>Eurotiales</taxon>
        <taxon>Aspergillaceae</taxon>
        <taxon>Penicilliopsis</taxon>
    </lineage>
</organism>
<dbReference type="GO" id="GO:0016614">
    <property type="term" value="F:oxidoreductase activity, acting on CH-OH group of donors"/>
    <property type="evidence" value="ECO:0007669"/>
    <property type="project" value="InterPro"/>
</dbReference>
<dbReference type="GO" id="GO:0044550">
    <property type="term" value="P:secondary metabolite biosynthetic process"/>
    <property type="evidence" value="ECO:0007669"/>
    <property type="project" value="TreeGrafter"/>
</dbReference>
<dbReference type="SUPFAM" id="SSF51905">
    <property type="entry name" value="FAD/NAD(P)-binding domain"/>
    <property type="match status" value="1"/>
</dbReference>
<evidence type="ECO:0000256" key="5">
    <source>
        <dbReference type="RuleBase" id="RU003968"/>
    </source>
</evidence>
<evidence type="ECO:0000256" key="4">
    <source>
        <dbReference type="PIRSR" id="PIRSR000137-2"/>
    </source>
</evidence>
<accession>A0A1L9SN92</accession>
<evidence type="ECO:0000313" key="9">
    <source>
        <dbReference type="EMBL" id="OJJ48729.1"/>
    </source>
</evidence>
<feature type="active site" description="Proton donor" evidence="3">
    <location>
        <position position="547"/>
    </location>
</feature>
<dbReference type="Pfam" id="PF05199">
    <property type="entry name" value="GMC_oxred_C"/>
    <property type="match status" value="1"/>
</dbReference>
<evidence type="ECO:0000259" key="7">
    <source>
        <dbReference type="PROSITE" id="PS00623"/>
    </source>
</evidence>
<dbReference type="PROSITE" id="PS00623">
    <property type="entry name" value="GMC_OXRED_1"/>
    <property type="match status" value="1"/>
</dbReference>
<feature type="domain" description="Glucose-methanol-choline oxidoreductase N-terminal" evidence="7">
    <location>
        <begin position="119"/>
        <end position="142"/>
    </location>
</feature>
<keyword evidence="6" id="KW-0732">Signal</keyword>
<feature type="domain" description="Glucose-methanol-choline oxidoreductase N-terminal" evidence="8">
    <location>
        <begin position="310"/>
        <end position="324"/>
    </location>
</feature>
<protein>
    <recommendedName>
        <fullName evidence="7 8">Glucose-methanol-choline oxidoreductase N-terminal domain-containing protein</fullName>
    </recommendedName>
</protein>
<dbReference type="Proteomes" id="UP000184188">
    <property type="component" value="Unassembled WGS sequence"/>
</dbReference>
<dbReference type="EMBL" id="KV878339">
    <property type="protein sequence ID" value="OJJ48729.1"/>
    <property type="molecule type" value="Genomic_DNA"/>
</dbReference>
<proteinExistence type="inferred from homology"/>
<dbReference type="GO" id="GO:0050660">
    <property type="term" value="F:flavin adenine dinucleotide binding"/>
    <property type="evidence" value="ECO:0007669"/>
    <property type="project" value="InterPro"/>
</dbReference>
<dbReference type="GeneID" id="34611852"/>
<dbReference type="RefSeq" id="XP_022583239.1">
    <property type="nucleotide sequence ID" value="XM_022725387.1"/>
</dbReference>
<dbReference type="STRING" id="1073090.A0A1L9SN92"/>
<keyword evidence="5" id="KW-0285">Flavoprotein</keyword>
<evidence type="ECO:0000256" key="2">
    <source>
        <dbReference type="ARBA" id="ARBA00023180"/>
    </source>
</evidence>
<dbReference type="SUPFAM" id="SSF54373">
    <property type="entry name" value="FAD-linked reductases, C-terminal domain"/>
    <property type="match status" value="1"/>
</dbReference>
<reference evidence="10" key="1">
    <citation type="journal article" date="2017" name="Genome Biol.">
        <title>Comparative genomics reveals high biological diversity and specific adaptations in the industrially and medically important fungal genus Aspergillus.</title>
        <authorList>
            <person name="de Vries R.P."/>
            <person name="Riley R."/>
            <person name="Wiebenga A."/>
            <person name="Aguilar-Osorio G."/>
            <person name="Amillis S."/>
            <person name="Uchima C.A."/>
            <person name="Anderluh G."/>
            <person name="Asadollahi M."/>
            <person name="Askin M."/>
            <person name="Barry K."/>
            <person name="Battaglia E."/>
            <person name="Bayram O."/>
            <person name="Benocci T."/>
            <person name="Braus-Stromeyer S.A."/>
            <person name="Caldana C."/>
            <person name="Canovas D."/>
            <person name="Cerqueira G.C."/>
            <person name="Chen F."/>
            <person name="Chen W."/>
            <person name="Choi C."/>
            <person name="Clum A."/>
            <person name="Dos Santos R.A."/>
            <person name="Damasio A.R."/>
            <person name="Diallinas G."/>
            <person name="Emri T."/>
            <person name="Fekete E."/>
            <person name="Flipphi M."/>
            <person name="Freyberg S."/>
            <person name="Gallo A."/>
            <person name="Gournas C."/>
            <person name="Habgood R."/>
            <person name="Hainaut M."/>
            <person name="Harispe M.L."/>
            <person name="Henrissat B."/>
            <person name="Hilden K.S."/>
            <person name="Hope R."/>
            <person name="Hossain A."/>
            <person name="Karabika E."/>
            <person name="Karaffa L."/>
            <person name="Karanyi Z."/>
            <person name="Krasevec N."/>
            <person name="Kuo A."/>
            <person name="Kusch H."/>
            <person name="LaButti K."/>
            <person name="Lagendijk E.L."/>
            <person name="Lapidus A."/>
            <person name="Levasseur A."/>
            <person name="Lindquist E."/>
            <person name="Lipzen A."/>
            <person name="Logrieco A.F."/>
            <person name="MacCabe A."/>
            <person name="Maekelae M.R."/>
            <person name="Malavazi I."/>
            <person name="Melin P."/>
            <person name="Meyer V."/>
            <person name="Mielnichuk N."/>
            <person name="Miskei M."/>
            <person name="Molnar A.P."/>
            <person name="Mule G."/>
            <person name="Ngan C.Y."/>
            <person name="Orejas M."/>
            <person name="Orosz E."/>
            <person name="Ouedraogo J.P."/>
            <person name="Overkamp K.M."/>
            <person name="Park H.-S."/>
            <person name="Perrone G."/>
            <person name="Piumi F."/>
            <person name="Punt P.J."/>
            <person name="Ram A.F."/>
            <person name="Ramon A."/>
            <person name="Rauscher S."/>
            <person name="Record E."/>
            <person name="Riano-Pachon D.M."/>
            <person name="Robert V."/>
            <person name="Roehrig J."/>
            <person name="Ruller R."/>
            <person name="Salamov A."/>
            <person name="Salih N.S."/>
            <person name="Samson R.A."/>
            <person name="Sandor E."/>
            <person name="Sanguinetti M."/>
            <person name="Schuetze T."/>
            <person name="Sepcic K."/>
            <person name="Shelest E."/>
            <person name="Sherlock G."/>
            <person name="Sophianopoulou V."/>
            <person name="Squina F.M."/>
            <person name="Sun H."/>
            <person name="Susca A."/>
            <person name="Todd R.B."/>
            <person name="Tsang A."/>
            <person name="Unkles S.E."/>
            <person name="van de Wiele N."/>
            <person name="van Rossen-Uffink D."/>
            <person name="Oliveira J.V."/>
            <person name="Vesth T.C."/>
            <person name="Visser J."/>
            <person name="Yu J.-H."/>
            <person name="Zhou M."/>
            <person name="Andersen M.R."/>
            <person name="Archer D.B."/>
            <person name="Baker S.E."/>
            <person name="Benoit I."/>
            <person name="Brakhage A.A."/>
            <person name="Braus G.H."/>
            <person name="Fischer R."/>
            <person name="Frisvad J.C."/>
            <person name="Goldman G.H."/>
            <person name="Houbraken J."/>
            <person name="Oakley B."/>
            <person name="Pocsi I."/>
            <person name="Scazzocchio C."/>
            <person name="Seiboth B."/>
            <person name="vanKuyk P.A."/>
            <person name="Wortman J."/>
            <person name="Dyer P.S."/>
            <person name="Grigoriev I.V."/>
        </authorList>
    </citation>
    <scope>NUCLEOTIDE SEQUENCE [LARGE SCALE GENOMIC DNA]</scope>
    <source>
        <strain evidence="10">CBS 506.65</strain>
    </source>
</reference>
<dbReference type="Gene3D" id="3.50.50.60">
    <property type="entry name" value="FAD/NAD(P)-binding domain"/>
    <property type="match status" value="1"/>
</dbReference>
<comment type="similarity">
    <text evidence="1 5">Belongs to the GMC oxidoreductase family.</text>
</comment>
<dbReference type="InterPro" id="IPR007867">
    <property type="entry name" value="GMC_OxRtase_C"/>
</dbReference>
<dbReference type="OrthoDB" id="269227at2759"/>
<dbReference type="Pfam" id="PF00732">
    <property type="entry name" value="GMC_oxred_N"/>
    <property type="match status" value="1"/>
</dbReference>
<feature type="active site" description="Proton acceptor" evidence="3">
    <location>
        <position position="591"/>
    </location>
</feature>
<dbReference type="VEuPathDB" id="FungiDB:ASPZODRAFT_14855"/>
<feature type="binding site" evidence="4">
    <location>
        <begin position="546"/>
        <end position="547"/>
    </location>
    <ligand>
        <name>FAD</name>
        <dbReference type="ChEBI" id="CHEBI:57692"/>
    </ligand>
</feature>
<dbReference type="PANTHER" id="PTHR11552:SF138">
    <property type="entry name" value="DEHYDROGENASE PKFF-RELATED"/>
    <property type="match status" value="1"/>
</dbReference>
<dbReference type="PIRSF" id="PIRSF000137">
    <property type="entry name" value="Alcohol_oxidase"/>
    <property type="match status" value="1"/>
</dbReference>
<evidence type="ECO:0000313" key="10">
    <source>
        <dbReference type="Proteomes" id="UP000184188"/>
    </source>
</evidence>
<evidence type="ECO:0000256" key="6">
    <source>
        <dbReference type="SAM" id="SignalP"/>
    </source>
</evidence>
<dbReference type="PANTHER" id="PTHR11552">
    <property type="entry name" value="GLUCOSE-METHANOL-CHOLINE GMC OXIDOREDUCTASE"/>
    <property type="match status" value="1"/>
</dbReference>
<dbReference type="InterPro" id="IPR036188">
    <property type="entry name" value="FAD/NAD-bd_sf"/>
</dbReference>
<evidence type="ECO:0000256" key="1">
    <source>
        <dbReference type="ARBA" id="ARBA00010790"/>
    </source>
</evidence>